<proteinExistence type="predicted"/>
<keyword evidence="1" id="KW-0812">Transmembrane</keyword>
<evidence type="ECO:0000256" key="1">
    <source>
        <dbReference type="SAM" id="Phobius"/>
    </source>
</evidence>
<dbReference type="RefSeq" id="WP_290138272.1">
    <property type="nucleotide sequence ID" value="NZ_CP101620.1"/>
</dbReference>
<dbReference type="SUPFAM" id="SSF53448">
    <property type="entry name" value="Nucleotide-diphospho-sugar transferases"/>
    <property type="match status" value="1"/>
</dbReference>
<keyword evidence="1" id="KW-1133">Transmembrane helix</keyword>
<dbReference type="Proteomes" id="UP001060112">
    <property type="component" value="Chromosome"/>
</dbReference>
<evidence type="ECO:0000313" key="2">
    <source>
        <dbReference type="EMBL" id="UTY38145.1"/>
    </source>
</evidence>
<evidence type="ECO:0000313" key="3">
    <source>
        <dbReference type="Proteomes" id="UP001060112"/>
    </source>
</evidence>
<protein>
    <submittedName>
        <fullName evidence="2">Uncharacterized protein</fullName>
    </submittedName>
</protein>
<name>A0ABY5I2D2_9FIRM</name>
<organism evidence="2 3">
    <name type="scientific">Allocoprobacillus halotolerans</name>
    <dbReference type="NCBI Taxonomy" id="2944914"/>
    <lineage>
        <taxon>Bacteria</taxon>
        <taxon>Bacillati</taxon>
        <taxon>Bacillota</taxon>
        <taxon>Erysipelotrichia</taxon>
        <taxon>Erysipelotrichales</taxon>
        <taxon>Erysipelotrichaceae</taxon>
        <taxon>Allocoprobacillus</taxon>
    </lineage>
</organism>
<feature type="transmembrane region" description="Helical" evidence="1">
    <location>
        <begin position="80"/>
        <end position="99"/>
    </location>
</feature>
<dbReference type="EMBL" id="CP101620">
    <property type="protein sequence ID" value="UTY38145.1"/>
    <property type="molecule type" value="Genomic_DNA"/>
</dbReference>
<sequence length="107" mass="13293">MKKEALLTVNSYTVNHLTQRAEDYDLWCKLLSKNFKIYNLDIPLLYYRESFFSIKKRKYKYRLQEAKLKFYWMRKEKVSIHHYLYAIKPLFVGLIPMRIMNIYKRKI</sequence>
<gene>
    <name evidence="2" type="ORF">NMU03_10645</name>
</gene>
<reference evidence="2" key="1">
    <citation type="submission" date="2022-07" db="EMBL/GenBank/DDBJ databases">
        <title>Faecal culturing of patients with breast cancer.</title>
        <authorList>
            <person name="Teng N.M.Y."/>
            <person name="Kiu R."/>
            <person name="Evans R."/>
            <person name="Baker D.J."/>
            <person name="Zenner C."/>
            <person name="Robinson S.D."/>
            <person name="Hall L.J."/>
        </authorList>
    </citation>
    <scope>NUCLEOTIDE SEQUENCE</scope>
    <source>
        <strain evidence="2">LH1062</strain>
    </source>
</reference>
<dbReference type="InterPro" id="IPR029044">
    <property type="entry name" value="Nucleotide-diphossugar_trans"/>
</dbReference>
<accession>A0ABY5I2D2</accession>
<keyword evidence="1" id="KW-0472">Membrane</keyword>
<keyword evidence="3" id="KW-1185">Reference proteome</keyword>